<name>A0A6V8QJ31_TRIAP</name>
<dbReference type="EMBL" id="BLZH01000001">
    <property type="protein sequence ID" value="GFP52445.1"/>
    <property type="molecule type" value="Genomic_DNA"/>
</dbReference>
<keyword evidence="4" id="KW-0406">Ion transport</keyword>
<evidence type="ECO:0000256" key="1">
    <source>
        <dbReference type="ARBA" id="ARBA00022692"/>
    </source>
</evidence>
<keyword evidence="4" id="KW-0186">Copper</keyword>
<feature type="compositionally biased region" description="Acidic residues" evidence="5">
    <location>
        <begin position="100"/>
        <end position="109"/>
    </location>
</feature>
<comment type="caution">
    <text evidence="6">The sequence shown here is derived from an EMBL/GenBank/DDBJ whole genome shotgun (WGS) entry which is preliminary data.</text>
</comment>
<comment type="subcellular location">
    <subcellularLocation>
        <location evidence="4">Membrane</location>
        <topology evidence="4">Multi-pass membrane protein</topology>
    </subcellularLocation>
</comment>
<protein>
    <recommendedName>
        <fullName evidence="4">Copper transport protein</fullName>
    </recommendedName>
</protein>
<keyword evidence="2 4" id="KW-1133">Transmembrane helix</keyword>
<gene>
    <name evidence="6" type="ORF">TASIC1_0001059700</name>
</gene>
<evidence type="ECO:0000256" key="3">
    <source>
        <dbReference type="ARBA" id="ARBA00023136"/>
    </source>
</evidence>
<evidence type="ECO:0000256" key="2">
    <source>
        <dbReference type="ARBA" id="ARBA00022989"/>
    </source>
</evidence>
<dbReference type="PANTHER" id="PTHR12483:SF115">
    <property type="entry name" value="COPPER TRANSPORT PROTEIN"/>
    <property type="match status" value="1"/>
</dbReference>
<evidence type="ECO:0000313" key="7">
    <source>
        <dbReference type="Proteomes" id="UP000517252"/>
    </source>
</evidence>
<dbReference type="Proteomes" id="UP000517252">
    <property type="component" value="Unassembled WGS sequence"/>
</dbReference>
<evidence type="ECO:0000256" key="4">
    <source>
        <dbReference type="RuleBase" id="RU367022"/>
    </source>
</evidence>
<keyword evidence="4" id="KW-0813">Transport</keyword>
<keyword evidence="3 4" id="KW-0472">Membrane</keyword>
<dbReference type="OrthoDB" id="161814at2759"/>
<feature type="region of interest" description="Disordered" evidence="5">
    <location>
        <begin position="91"/>
        <end position="110"/>
    </location>
</feature>
<accession>A0A6V8QJ31</accession>
<keyword evidence="4" id="KW-0187">Copper transport</keyword>
<proteinExistence type="inferred from homology"/>
<dbReference type="GO" id="GO:0005375">
    <property type="term" value="F:copper ion transmembrane transporter activity"/>
    <property type="evidence" value="ECO:0007669"/>
    <property type="project" value="UniProtKB-UniRule"/>
</dbReference>
<evidence type="ECO:0000256" key="5">
    <source>
        <dbReference type="SAM" id="MobiDB-lite"/>
    </source>
</evidence>
<dbReference type="GO" id="GO:0016020">
    <property type="term" value="C:membrane"/>
    <property type="evidence" value="ECO:0007669"/>
    <property type="project" value="UniProtKB-SubCell"/>
</dbReference>
<dbReference type="AlphaFoldDB" id="A0A6V8QJ31"/>
<reference evidence="6 7" key="1">
    <citation type="submission" date="2020-07" db="EMBL/GenBank/DDBJ databases">
        <title>Trichoderma asperellum IC-1 whole genome shotgun sequence.</title>
        <authorList>
            <person name="Kanamasa S."/>
            <person name="Takahashi H."/>
        </authorList>
    </citation>
    <scope>NUCLEOTIDE SEQUENCE [LARGE SCALE GENOMIC DNA]</scope>
    <source>
        <strain evidence="6 7">IC-1</strain>
    </source>
</reference>
<keyword evidence="1 4" id="KW-0812">Transmembrane</keyword>
<feature type="transmembrane region" description="Helical" evidence="4">
    <location>
        <begin position="53"/>
        <end position="71"/>
    </location>
</feature>
<dbReference type="Pfam" id="PF04145">
    <property type="entry name" value="Ctr"/>
    <property type="match status" value="1"/>
</dbReference>
<organism evidence="6 7">
    <name type="scientific">Trichoderma asperellum</name>
    <name type="common">Filamentous fungus</name>
    <dbReference type="NCBI Taxonomy" id="101201"/>
    <lineage>
        <taxon>Eukaryota</taxon>
        <taxon>Fungi</taxon>
        <taxon>Dikarya</taxon>
        <taxon>Ascomycota</taxon>
        <taxon>Pezizomycotina</taxon>
        <taxon>Sordariomycetes</taxon>
        <taxon>Hypocreomycetidae</taxon>
        <taxon>Hypocreales</taxon>
        <taxon>Hypocreaceae</taxon>
        <taxon>Trichoderma</taxon>
    </lineage>
</organism>
<dbReference type="InterPro" id="IPR007274">
    <property type="entry name" value="Cop_transporter"/>
</dbReference>
<dbReference type="PANTHER" id="PTHR12483">
    <property type="entry name" value="SOLUTE CARRIER FAMILY 31 COPPER TRANSPORTERS"/>
    <property type="match status" value="1"/>
</dbReference>
<sequence length="151" mass="17139">MDHSHHMHSMEAHEGHGIGDGMDDMCSMSMLFTWDTTNLCIVFRQWHIRSNTSLVLSLIAVVLIGMGYEALRSVSRNYEASLAKRMETVPNSTAHGYRDNDDDGGDDVENNVAETLDFNRSGQNREDASKRGHLIKSLLYSFQNFYAFMLM</sequence>
<evidence type="ECO:0000313" key="6">
    <source>
        <dbReference type="EMBL" id="GFP52445.1"/>
    </source>
</evidence>
<comment type="similarity">
    <text evidence="4">Belongs to the copper transporter (Ctr) (TC 1.A.56) family. SLC31A subfamily.</text>
</comment>